<dbReference type="CDD" id="cd02440">
    <property type="entry name" value="AdoMet_MTases"/>
    <property type="match status" value="1"/>
</dbReference>
<dbReference type="PROSITE" id="PS51689">
    <property type="entry name" value="SAM_RNA_A_N6_MT"/>
    <property type="match status" value="1"/>
</dbReference>
<evidence type="ECO:0000259" key="9">
    <source>
        <dbReference type="SMART" id="SM00650"/>
    </source>
</evidence>
<comment type="similarity">
    <text evidence="7">Belongs to the class I-like SAM-binding methyltransferase superfamily. rRNA adenine N(6)-methyltransferase family. RsmA subfamily.</text>
</comment>
<gene>
    <name evidence="7" type="primary">rsmA</name>
    <name evidence="7" type="synonym">ksgA</name>
    <name evidence="10" type="ORF">UY81_C0023G0003</name>
</gene>
<dbReference type="GO" id="GO:0005829">
    <property type="term" value="C:cytosol"/>
    <property type="evidence" value="ECO:0007669"/>
    <property type="project" value="TreeGrafter"/>
</dbReference>
<evidence type="ECO:0000256" key="6">
    <source>
        <dbReference type="ARBA" id="ARBA00022884"/>
    </source>
</evidence>
<feature type="binding site" evidence="7 8">
    <location>
        <position position="63"/>
    </location>
    <ligand>
        <name>S-adenosyl-L-methionine</name>
        <dbReference type="ChEBI" id="CHEBI:59789"/>
    </ligand>
</feature>
<dbReference type="PANTHER" id="PTHR11727:SF7">
    <property type="entry name" value="DIMETHYLADENOSINE TRANSFERASE-RELATED"/>
    <property type="match status" value="1"/>
</dbReference>
<feature type="binding site" evidence="7 8">
    <location>
        <position position="36"/>
    </location>
    <ligand>
        <name>S-adenosyl-L-methionine</name>
        <dbReference type="ChEBI" id="CHEBI:59789"/>
    </ligand>
</feature>
<evidence type="ECO:0000256" key="2">
    <source>
        <dbReference type="ARBA" id="ARBA00022552"/>
    </source>
</evidence>
<dbReference type="SUPFAM" id="SSF53335">
    <property type="entry name" value="S-adenosyl-L-methionine-dependent methyltransferases"/>
    <property type="match status" value="1"/>
</dbReference>
<dbReference type="Gene3D" id="1.10.8.100">
    <property type="entry name" value="Ribosomal RNA adenine dimethylase-like, domain 2"/>
    <property type="match status" value="1"/>
</dbReference>
<keyword evidence="2 7" id="KW-0698">rRNA processing</keyword>
<dbReference type="GO" id="GO:0003723">
    <property type="term" value="F:RNA binding"/>
    <property type="evidence" value="ECO:0007669"/>
    <property type="project" value="UniProtKB-UniRule"/>
</dbReference>
<feature type="binding site" evidence="7 8">
    <location>
        <position position="84"/>
    </location>
    <ligand>
        <name>S-adenosyl-L-methionine</name>
        <dbReference type="ChEBI" id="CHEBI:59789"/>
    </ligand>
</feature>
<evidence type="ECO:0000256" key="3">
    <source>
        <dbReference type="ARBA" id="ARBA00022603"/>
    </source>
</evidence>
<evidence type="ECO:0000256" key="7">
    <source>
        <dbReference type="HAMAP-Rule" id="MF_00607"/>
    </source>
</evidence>
<keyword evidence="3 7" id="KW-0489">Methyltransferase</keyword>
<keyword evidence="6 7" id="KW-0694">RNA-binding</keyword>
<feature type="binding site" evidence="7 8">
    <location>
        <position position="109"/>
    </location>
    <ligand>
        <name>S-adenosyl-L-methionine</name>
        <dbReference type="ChEBI" id="CHEBI:59789"/>
    </ligand>
</feature>
<dbReference type="PANTHER" id="PTHR11727">
    <property type="entry name" value="DIMETHYLADENOSINE TRANSFERASE"/>
    <property type="match status" value="1"/>
</dbReference>
<feature type="binding site" evidence="7 8">
    <location>
        <position position="38"/>
    </location>
    <ligand>
        <name>S-adenosyl-L-methionine</name>
        <dbReference type="ChEBI" id="CHEBI:59789"/>
    </ligand>
</feature>
<keyword evidence="5 7" id="KW-0949">S-adenosyl-L-methionine</keyword>
<dbReference type="Pfam" id="PF00398">
    <property type="entry name" value="RrnaAD"/>
    <property type="match status" value="1"/>
</dbReference>
<evidence type="ECO:0000313" key="11">
    <source>
        <dbReference type="Proteomes" id="UP000034290"/>
    </source>
</evidence>
<dbReference type="InterPro" id="IPR011530">
    <property type="entry name" value="rRNA_adenine_dimethylase"/>
</dbReference>
<dbReference type="InterPro" id="IPR023165">
    <property type="entry name" value="rRNA_Ade_diMease-like_C"/>
</dbReference>
<dbReference type="SMART" id="SM00650">
    <property type="entry name" value="rADc"/>
    <property type="match status" value="1"/>
</dbReference>
<evidence type="ECO:0000256" key="8">
    <source>
        <dbReference type="PROSITE-ProRule" id="PRU01026"/>
    </source>
</evidence>
<evidence type="ECO:0000256" key="5">
    <source>
        <dbReference type="ARBA" id="ARBA00022691"/>
    </source>
</evidence>
<dbReference type="EMBL" id="LCRM01000023">
    <property type="protein sequence ID" value="KKW36547.1"/>
    <property type="molecule type" value="Genomic_DNA"/>
</dbReference>
<sequence>MNNESENKIGLPTDAGGLRILCDEYGIRPRRERGQHFLVNRLVRQSLVDSAELKPTDIVLEIGAGLGHVTEALAECVQTVLAVEIDRRFIKCLTDQFGSNRRVRIIQDDIRELNLASLGLADRGYKVVANLPYNVTSLVIRKLLSELPRPTRLCLIIQKEVADRISAPVGELSLLALSVQFYAEAKMVRRISTTSFWPRPLVESSLIVLEPRPAPLAVPEKKYFQVVKAAFAGKRKQLHNSLSRLTNSDSQKTADQLRQIGIDPTSRPQDLTLEKWLKITQNIL</sequence>
<dbReference type="PATRIC" id="fig|1618650.3.peg.281"/>
<organism evidence="10 11">
    <name type="scientific">Candidatus Giovannonibacteria bacterium GW2011_GWA2_53_7</name>
    <dbReference type="NCBI Taxonomy" id="1618650"/>
    <lineage>
        <taxon>Bacteria</taxon>
        <taxon>Candidatus Giovannoniibacteriota</taxon>
    </lineage>
</organism>
<dbReference type="Proteomes" id="UP000034290">
    <property type="component" value="Unassembled WGS sequence"/>
</dbReference>
<dbReference type="NCBIfam" id="TIGR00755">
    <property type="entry name" value="ksgA"/>
    <property type="match status" value="1"/>
</dbReference>
<dbReference type="AlphaFoldDB" id="A0A0G2A6M0"/>
<dbReference type="Gene3D" id="3.40.50.150">
    <property type="entry name" value="Vaccinia Virus protein VP39"/>
    <property type="match status" value="1"/>
</dbReference>
<comment type="caution">
    <text evidence="10">The sequence shown here is derived from an EMBL/GenBank/DDBJ whole genome shotgun (WGS) entry which is preliminary data.</text>
</comment>
<dbReference type="EC" id="2.1.1.182" evidence="7"/>
<comment type="function">
    <text evidence="7">Specifically dimethylates two adjacent adenosines (A1518 and A1519) in the loop of a conserved hairpin near the 3'-end of 16S rRNA in the 30S particle. May play a critical role in biogenesis of 30S subunits.</text>
</comment>
<protein>
    <recommendedName>
        <fullName evidence="7">Ribosomal RNA small subunit methyltransferase A</fullName>
        <ecNumber evidence="7">2.1.1.182</ecNumber>
    </recommendedName>
    <alternativeName>
        <fullName evidence="7">16S rRNA (adenine(1518)-N(6)/adenine(1519)-N(6))-dimethyltransferase</fullName>
    </alternativeName>
    <alternativeName>
        <fullName evidence="7">16S rRNA dimethyladenosine transferase</fullName>
    </alternativeName>
    <alternativeName>
        <fullName evidence="7">16S rRNA dimethylase</fullName>
    </alternativeName>
    <alternativeName>
        <fullName evidence="7">S-adenosylmethionine-6-N', N'-adenosyl(rRNA) dimethyltransferase</fullName>
    </alternativeName>
</protein>
<comment type="subcellular location">
    <subcellularLocation>
        <location evidence="7">Cytoplasm</location>
    </subcellularLocation>
</comment>
<dbReference type="InterPro" id="IPR020596">
    <property type="entry name" value="rRNA_Ade_Mease_Trfase_CS"/>
</dbReference>
<proteinExistence type="inferred from homology"/>
<dbReference type="InterPro" id="IPR001737">
    <property type="entry name" value="KsgA/Erm"/>
</dbReference>
<dbReference type="InterPro" id="IPR029063">
    <property type="entry name" value="SAM-dependent_MTases_sf"/>
</dbReference>
<dbReference type="GO" id="GO:0052908">
    <property type="term" value="F:16S rRNA (adenine(1518)-N(6)/adenine(1519)-N(6))-dimethyltransferase activity"/>
    <property type="evidence" value="ECO:0007669"/>
    <property type="project" value="UniProtKB-EC"/>
</dbReference>
<evidence type="ECO:0000256" key="1">
    <source>
        <dbReference type="ARBA" id="ARBA00022490"/>
    </source>
</evidence>
<keyword evidence="1 7" id="KW-0963">Cytoplasm</keyword>
<evidence type="ECO:0000256" key="4">
    <source>
        <dbReference type="ARBA" id="ARBA00022679"/>
    </source>
</evidence>
<dbReference type="HAMAP" id="MF_00607">
    <property type="entry name" value="16SrRNA_methyltr_A"/>
    <property type="match status" value="1"/>
</dbReference>
<comment type="catalytic activity">
    <reaction evidence="7">
        <text>adenosine(1518)/adenosine(1519) in 16S rRNA + 4 S-adenosyl-L-methionine = N(6)-dimethyladenosine(1518)/N(6)-dimethyladenosine(1519) in 16S rRNA + 4 S-adenosyl-L-homocysteine + 4 H(+)</text>
        <dbReference type="Rhea" id="RHEA:19609"/>
        <dbReference type="Rhea" id="RHEA-COMP:10232"/>
        <dbReference type="Rhea" id="RHEA-COMP:10233"/>
        <dbReference type="ChEBI" id="CHEBI:15378"/>
        <dbReference type="ChEBI" id="CHEBI:57856"/>
        <dbReference type="ChEBI" id="CHEBI:59789"/>
        <dbReference type="ChEBI" id="CHEBI:74411"/>
        <dbReference type="ChEBI" id="CHEBI:74493"/>
        <dbReference type="EC" id="2.1.1.182"/>
    </reaction>
</comment>
<name>A0A0G2A6M0_9BACT</name>
<accession>A0A0G2A6M0</accession>
<reference evidence="10 11" key="1">
    <citation type="journal article" date="2015" name="Nature">
        <title>rRNA introns, odd ribosomes, and small enigmatic genomes across a large radiation of phyla.</title>
        <authorList>
            <person name="Brown C.T."/>
            <person name="Hug L.A."/>
            <person name="Thomas B.C."/>
            <person name="Sharon I."/>
            <person name="Castelle C.J."/>
            <person name="Singh A."/>
            <person name="Wilkins M.J."/>
            <person name="Williams K.H."/>
            <person name="Banfield J.F."/>
        </authorList>
    </citation>
    <scope>NUCLEOTIDE SEQUENCE [LARGE SCALE GENOMIC DNA]</scope>
</reference>
<keyword evidence="4 7" id="KW-0808">Transferase</keyword>
<evidence type="ECO:0000313" key="10">
    <source>
        <dbReference type="EMBL" id="KKW36547.1"/>
    </source>
</evidence>
<feature type="binding site" evidence="7 8">
    <location>
        <position position="130"/>
    </location>
    <ligand>
        <name>S-adenosyl-L-methionine</name>
        <dbReference type="ChEBI" id="CHEBI:59789"/>
    </ligand>
</feature>
<dbReference type="InterPro" id="IPR020598">
    <property type="entry name" value="rRNA_Ade_methylase_Trfase_N"/>
</dbReference>
<dbReference type="PROSITE" id="PS01131">
    <property type="entry name" value="RRNA_A_DIMETH"/>
    <property type="match status" value="1"/>
</dbReference>
<feature type="domain" description="Ribosomal RNA adenine methylase transferase N-terminal" evidence="9">
    <location>
        <begin position="43"/>
        <end position="213"/>
    </location>
</feature>